<name>A0AA34RCJ7_CHLPE</name>
<evidence type="ECO:0000259" key="1">
    <source>
        <dbReference type="Pfam" id="PF00557"/>
    </source>
</evidence>
<dbReference type="InterPro" id="IPR000587">
    <property type="entry name" value="Creatinase_N"/>
</dbReference>
<dbReference type="PANTHER" id="PTHR46112:SF3">
    <property type="entry name" value="AMINOPEPTIDASE YPDF"/>
    <property type="match status" value="1"/>
</dbReference>
<keyword evidence="4" id="KW-1185">Reference proteome</keyword>
<accession>A0AA34RCJ7</accession>
<gene>
    <name evidence="3" type="ordered locus">G5S_0227</name>
</gene>
<proteinExistence type="predicted"/>
<feature type="domain" description="Creatinase N-terminal" evidence="2">
    <location>
        <begin position="5"/>
        <end position="127"/>
    </location>
</feature>
<dbReference type="InterPro" id="IPR029149">
    <property type="entry name" value="Creatin/AminoP/Spt16_N"/>
</dbReference>
<dbReference type="PANTHER" id="PTHR46112">
    <property type="entry name" value="AMINOPEPTIDASE"/>
    <property type="match status" value="1"/>
</dbReference>
<dbReference type="InterPro" id="IPR000994">
    <property type="entry name" value="Pept_M24"/>
</dbReference>
<evidence type="ECO:0000259" key="2">
    <source>
        <dbReference type="Pfam" id="PF01321"/>
    </source>
</evidence>
<dbReference type="Gene3D" id="3.90.230.10">
    <property type="entry name" value="Creatinase/methionine aminopeptidase superfamily"/>
    <property type="match status" value="1"/>
</dbReference>
<dbReference type="Pfam" id="PF00557">
    <property type="entry name" value="Peptidase_M24"/>
    <property type="match status" value="1"/>
</dbReference>
<dbReference type="InterPro" id="IPR050659">
    <property type="entry name" value="Peptidase_M24B"/>
</dbReference>
<dbReference type="Gene3D" id="3.40.350.10">
    <property type="entry name" value="Creatinase/prolidase N-terminal domain"/>
    <property type="match status" value="1"/>
</dbReference>
<feature type="domain" description="Peptidase M24" evidence="1">
    <location>
        <begin position="135"/>
        <end position="336"/>
    </location>
</feature>
<dbReference type="KEGG" id="cpm:G5S_0227"/>
<dbReference type="EMBL" id="CP002608">
    <property type="protein sequence ID" value="AEB41242.1"/>
    <property type="molecule type" value="Genomic_DNA"/>
</dbReference>
<dbReference type="RefSeq" id="WP_013712320.1">
    <property type="nucleotide sequence ID" value="NC_015408.1"/>
</dbReference>
<organism evidence="3 4">
    <name type="scientific">Chlamydia pecorum (strain ATCC VR-628 / DSM 29919 / E58)</name>
    <name type="common">Chlamydophila pecorum</name>
    <dbReference type="NCBI Taxonomy" id="331635"/>
    <lineage>
        <taxon>Bacteria</taxon>
        <taxon>Pseudomonadati</taxon>
        <taxon>Chlamydiota</taxon>
        <taxon>Chlamydiia</taxon>
        <taxon>Chlamydiales</taxon>
        <taxon>Chlamydiaceae</taxon>
        <taxon>Chlamydia/Chlamydophila group</taxon>
        <taxon>Chlamydia</taxon>
    </lineage>
</organism>
<dbReference type="CDD" id="cd01092">
    <property type="entry name" value="APP-like"/>
    <property type="match status" value="1"/>
</dbReference>
<dbReference type="SUPFAM" id="SSF53092">
    <property type="entry name" value="Creatinase/prolidase N-terminal domain"/>
    <property type="match status" value="1"/>
</dbReference>
<protein>
    <submittedName>
        <fullName evidence="3">Metallopeptidase family M24</fullName>
    </submittedName>
</protein>
<dbReference type="AlphaFoldDB" id="A0AA34RCJ7"/>
<dbReference type="InterPro" id="IPR036005">
    <property type="entry name" value="Creatinase/aminopeptidase-like"/>
</dbReference>
<dbReference type="Pfam" id="PF01321">
    <property type="entry name" value="Creatinase_N"/>
    <property type="match status" value="1"/>
</dbReference>
<evidence type="ECO:0000313" key="3">
    <source>
        <dbReference type="EMBL" id="AEB41242.1"/>
    </source>
</evidence>
<dbReference type="Proteomes" id="UP000008305">
    <property type="component" value="Chromosome"/>
</dbReference>
<sequence>MTQDRIVRAQQALKTQGIDAIFIERGEDIAYFLYDEAVSGGLLIGQEEAVLFVQRMDKDLYAKIQCVPLVFCRQDYTQELSQFIQSRAYQSVGFDSQHTSYESYEAKKQFSCHWEPLKLFVEKLRSIKSAQEITQMRQAAALGSLGYDYVLSILREGITEKEVARKLRTFWAEAGATGPSFPPIIAFGEHAAFPHAIVTDRPLCKGDIVLIDIGVLLNGYCSDMTRTIAWGTPHPQLIESYPIVVEAQKAAIALCKEGALCGDIHEEVIRVLREQNLDPYFFHGTGHGVGRDVHEYPRLSPAGKTLVLESSMTVTVEPGVYFPGIGGIRIEDTLAIQGSKNFNLTERPVSPELICL</sequence>
<reference evidence="3 4" key="1">
    <citation type="journal article" date="2011" name="J. Bacteriol.">
        <title>Genome sequence of the obligate intracellular animal pathogen Chlamydia pecorum E58.</title>
        <authorList>
            <person name="Mojica S."/>
            <person name="Huot Creasy H."/>
            <person name="Daugherty S."/>
            <person name="Read T.D."/>
            <person name="Kim T."/>
            <person name="Kaltenboeck B."/>
            <person name="Bavoil P."/>
            <person name="Myers G.S."/>
        </authorList>
    </citation>
    <scope>NUCLEOTIDE SEQUENCE [LARGE SCALE GENOMIC DNA]</scope>
    <source>
        <strain evidence="3 4">E58</strain>
    </source>
</reference>
<dbReference type="SUPFAM" id="SSF55920">
    <property type="entry name" value="Creatinase/aminopeptidase"/>
    <property type="match status" value="1"/>
</dbReference>
<evidence type="ECO:0000313" key="4">
    <source>
        <dbReference type="Proteomes" id="UP000008305"/>
    </source>
</evidence>